<evidence type="ECO:0000313" key="6">
    <source>
        <dbReference type="Proteomes" id="UP000243077"/>
    </source>
</evidence>
<sequence>MGAETEDTGTKDRPLSVVVVDDHRLTAMGIADSLRARDITVLAVAHSVAGAVQSVNEHSPDVAVVDLDLGPGPSGLDLAAAFRASHPRMGLVVLTAYEDPRLFIPELQELPRRIVYLVKQRIDSVEDLINAVTEAKECAQGATTAQSSSPFVLTTAQAGLLRLVAQGLSNHAIATTLSLTEDSVAKSVNRLAKRLGVVHSEGTNLRVGLTQRYYDMVGYQREG</sequence>
<dbReference type="Gene3D" id="1.10.10.10">
    <property type="entry name" value="Winged helix-like DNA-binding domain superfamily/Winged helix DNA-binding domain"/>
    <property type="match status" value="1"/>
</dbReference>
<evidence type="ECO:0000259" key="4">
    <source>
        <dbReference type="PROSITE" id="PS50110"/>
    </source>
</evidence>
<dbReference type="Gene3D" id="3.40.50.2300">
    <property type="match status" value="1"/>
</dbReference>
<dbReference type="InterPro" id="IPR051015">
    <property type="entry name" value="EvgA-like"/>
</dbReference>
<feature type="modified residue" description="4-aspartylphosphate" evidence="3">
    <location>
        <position position="66"/>
    </location>
</feature>
<dbReference type="Pfam" id="PF00072">
    <property type="entry name" value="Response_reg"/>
    <property type="match status" value="1"/>
</dbReference>
<organism evidence="5 6">
    <name type="scientific">Pontimonas salivibrio</name>
    <dbReference type="NCBI Taxonomy" id="1159327"/>
    <lineage>
        <taxon>Bacteria</taxon>
        <taxon>Bacillati</taxon>
        <taxon>Actinomycetota</taxon>
        <taxon>Actinomycetes</taxon>
        <taxon>Micrococcales</taxon>
        <taxon>Microbacteriaceae</taxon>
        <taxon>Pontimonas</taxon>
    </lineage>
</organism>
<dbReference type="PANTHER" id="PTHR45566:SF2">
    <property type="entry name" value="NARL SUBFAMILY"/>
    <property type="match status" value="1"/>
</dbReference>
<protein>
    <submittedName>
        <fullName evidence="5">DosR response regulator</fullName>
    </submittedName>
</protein>
<accession>A0A2L2BR83</accession>
<dbReference type="OrthoDB" id="9808843at2"/>
<dbReference type="SMART" id="SM00448">
    <property type="entry name" value="REC"/>
    <property type="match status" value="1"/>
</dbReference>
<evidence type="ECO:0000256" key="1">
    <source>
        <dbReference type="ARBA" id="ARBA00022553"/>
    </source>
</evidence>
<dbReference type="Proteomes" id="UP000243077">
    <property type="component" value="Chromosome"/>
</dbReference>
<dbReference type="InterPro" id="IPR016032">
    <property type="entry name" value="Sig_transdc_resp-reg_C-effctor"/>
</dbReference>
<dbReference type="CDD" id="cd17535">
    <property type="entry name" value="REC_NarL-like"/>
    <property type="match status" value="1"/>
</dbReference>
<dbReference type="InterPro" id="IPR036388">
    <property type="entry name" value="WH-like_DNA-bd_sf"/>
</dbReference>
<feature type="domain" description="Response regulatory" evidence="4">
    <location>
        <begin position="16"/>
        <end position="136"/>
    </location>
</feature>
<proteinExistence type="predicted"/>
<dbReference type="SUPFAM" id="SSF46894">
    <property type="entry name" value="C-terminal effector domain of the bipartite response regulators"/>
    <property type="match status" value="1"/>
</dbReference>
<reference evidence="5 6" key="1">
    <citation type="submission" date="2018-02" db="EMBL/GenBank/DDBJ databases">
        <title>Complete genome of the streamlined marine actinobacterium Pontimonas salivibrio CL-TW6 adapted to coastal planktonic lifestype.</title>
        <authorList>
            <person name="Cho B.C."/>
            <person name="Hardies S.C."/>
            <person name="Jang G.I."/>
            <person name="Hwang C.Y."/>
        </authorList>
    </citation>
    <scope>NUCLEOTIDE SEQUENCE [LARGE SCALE GENOMIC DNA]</scope>
    <source>
        <strain evidence="5 6">CL-TW6</strain>
    </source>
</reference>
<dbReference type="RefSeq" id="WP_104913639.1">
    <property type="nucleotide sequence ID" value="NZ_CP026923.1"/>
</dbReference>
<evidence type="ECO:0000256" key="2">
    <source>
        <dbReference type="ARBA" id="ARBA00023125"/>
    </source>
</evidence>
<dbReference type="PROSITE" id="PS50110">
    <property type="entry name" value="RESPONSE_REGULATORY"/>
    <property type="match status" value="1"/>
</dbReference>
<dbReference type="EMBL" id="CP026923">
    <property type="protein sequence ID" value="AVG24112.1"/>
    <property type="molecule type" value="Genomic_DNA"/>
</dbReference>
<dbReference type="PROSITE" id="PS00622">
    <property type="entry name" value="HTH_LUXR_1"/>
    <property type="match status" value="1"/>
</dbReference>
<evidence type="ECO:0000256" key="3">
    <source>
        <dbReference type="PROSITE-ProRule" id="PRU00169"/>
    </source>
</evidence>
<dbReference type="AlphaFoldDB" id="A0A2L2BR83"/>
<dbReference type="SMART" id="SM00421">
    <property type="entry name" value="HTH_LUXR"/>
    <property type="match status" value="1"/>
</dbReference>
<dbReference type="Pfam" id="PF00196">
    <property type="entry name" value="GerE"/>
    <property type="match status" value="1"/>
</dbReference>
<keyword evidence="6" id="KW-1185">Reference proteome</keyword>
<dbReference type="GO" id="GO:0006355">
    <property type="term" value="P:regulation of DNA-templated transcription"/>
    <property type="evidence" value="ECO:0007669"/>
    <property type="project" value="InterPro"/>
</dbReference>
<dbReference type="InterPro" id="IPR000792">
    <property type="entry name" value="Tscrpt_reg_LuxR_C"/>
</dbReference>
<dbReference type="InterPro" id="IPR001789">
    <property type="entry name" value="Sig_transdc_resp-reg_receiver"/>
</dbReference>
<dbReference type="SUPFAM" id="SSF52172">
    <property type="entry name" value="CheY-like"/>
    <property type="match status" value="1"/>
</dbReference>
<dbReference type="GO" id="GO:0003677">
    <property type="term" value="F:DNA binding"/>
    <property type="evidence" value="ECO:0007669"/>
    <property type="project" value="UniProtKB-KW"/>
</dbReference>
<dbReference type="GO" id="GO:0000160">
    <property type="term" value="P:phosphorelay signal transduction system"/>
    <property type="evidence" value="ECO:0007669"/>
    <property type="project" value="InterPro"/>
</dbReference>
<dbReference type="InterPro" id="IPR011006">
    <property type="entry name" value="CheY-like_superfamily"/>
</dbReference>
<evidence type="ECO:0000313" key="5">
    <source>
        <dbReference type="EMBL" id="AVG24112.1"/>
    </source>
</evidence>
<dbReference type="KEGG" id="psai:C3B54_111152"/>
<gene>
    <name evidence="5" type="ORF">C3B54_111152</name>
</gene>
<name>A0A2L2BR83_9MICO</name>
<dbReference type="InterPro" id="IPR058245">
    <property type="entry name" value="NreC/VraR/RcsB-like_REC"/>
</dbReference>
<keyword evidence="2" id="KW-0238">DNA-binding</keyword>
<keyword evidence="1 3" id="KW-0597">Phosphoprotein</keyword>
<dbReference type="PANTHER" id="PTHR45566">
    <property type="entry name" value="HTH-TYPE TRANSCRIPTIONAL REGULATOR YHJB-RELATED"/>
    <property type="match status" value="1"/>
</dbReference>